<feature type="domain" description="TonB C-terminal" evidence="1">
    <location>
        <begin position="334"/>
        <end position="394"/>
    </location>
</feature>
<dbReference type="SUPFAM" id="SSF74653">
    <property type="entry name" value="TolA/TonB C-terminal domain"/>
    <property type="match status" value="1"/>
</dbReference>
<dbReference type="RefSeq" id="WP_339969985.1">
    <property type="nucleotide sequence ID" value="NZ_JBBHJY010000014.1"/>
</dbReference>
<dbReference type="Proteomes" id="UP001379235">
    <property type="component" value="Unassembled WGS sequence"/>
</dbReference>
<sequence length="404" mass="43443">MGPILFTLIMASAPASPPPPVIVPPPVRPVKVCQSWGPRPPECIEPPLSETVTIYNSWRVPQGSEPAGMIRRPSVIDTDRSSLTNVPFPAWLRSGEAQRQAEVTVDLVIGPDGSIVSCRGARVEAYEYAPGKRTELPADPALGDQACALVKANRKFRPAIDAEGKRIEAPMAVAVYYKRQRYELLAPPAPPPPSRFLGPAPYSNRDAWPPSYSLDAPVSIVPPKFKNFLSDKKELPKQAVTGAVIDIANTGQAVRCDLRVPSGDKRLDEATCAALLTVRTAPMRWGLRGLPVQVSWQGDKTKVRLASPPTLPGLVSPIIVPPEQRPATPPKWPVRVRVLLDPQGKAASCMILGQGEDDAPDAAACKLARQAQYTPAKDGFGRPVAGGVDLRVDWAKGALSLPGY</sequence>
<organism evidence="2 3">
    <name type="scientific">Novosphingobium aquae</name>
    <dbReference type="NCBI Taxonomy" id="3133435"/>
    <lineage>
        <taxon>Bacteria</taxon>
        <taxon>Pseudomonadati</taxon>
        <taxon>Pseudomonadota</taxon>
        <taxon>Alphaproteobacteria</taxon>
        <taxon>Sphingomonadales</taxon>
        <taxon>Sphingomonadaceae</taxon>
        <taxon>Novosphingobium</taxon>
    </lineage>
</organism>
<dbReference type="InterPro" id="IPR037682">
    <property type="entry name" value="TonB_C"/>
</dbReference>
<proteinExistence type="predicted"/>
<name>A0ABU8SF55_9SPHN</name>
<reference evidence="2 3" key="1">
    <citation type="submission" date="2024-03" db="EMBL/GenBank/DDBJ databases">
        <authorList>
            <person name="Jo J.-H."/>
        </authorList>
    </citation>
    <scope>NUCLEOTIDE SEQUENCE [LARGE SCALE GENOMIC DNA]</scope>
    <source>
        <strain evidence="2 3">AS3R-12</strain>
    </source>
</reference>
<evidence type="ECO:0000259" key="1">
    <source>
        <dbReference type="Pfam" id="PF03544"/>
    </source>
</evidence>
<protein>
    <submittedName>
        <fullName evidence="2">Energy transducer TonB</fullName>
    </submittedName>
</protein>
<evidence type="ECO:0000313" key="2">
    <source>
        <dbReference type="EMBL" id="MEJ6012114.1"/>
    </source>
</evidence>
<accession>A0ABU8SF55</accession>
<gene>
    <name evidence="2" type="ORF">WG900_19595</name>
</gene>
<comment type="caution">
    <text evidence="2">The sequence shown here is derived from an EMBL/GenBank/DDBJ whole genome shotgun (WGS) entry which is preliminary data.</text>
</comment>
<dbReference type="EMBL" id="JBBHJY010000014">
    <property type="protein sequence ID" value="MEJ6012114.1"/>
    <property type="molecule type" value="Genomic_DNA"/>
</dbReference>
<evidence type="ECO:0000313" key="3">
    <source>
        <dbReference type="Proteomes" id="UP001379235"/>
    </source>
</evidence>
<dbReference type="Pfam" id="PF03544">
    <property type="entry name" value="TonB_C"/>
    <property type="match status" value="1"/>
</dbReference>
<keyword evidence="3" id="KW-1185">Reference proteome</keyword>